<comment type="similarity">
    <text evidence="1">Belongs to the UbiJ family.</text>
</comment>
<dbReference type="KEGG" id="mei:Msip34_1999"/>
<dbReference type="eggNOG" id="COG3165">
    <property type="taxonomic scope" value="Bacteria"/>
</dbReference>
<dbReference type="RefSeq" id="WP_015830592.1">
    <property type="nucleotide sequence ID" value="NC_012969.1"/>
</dbReference>
<dbReference type="Pfam" id="PF02036">
    <property type="entry name" value="SCP2"/>
    <property type="match status" value="1"/>
</dbReference>
<evidence type="ECO:0000259" key="3">
    <source>
        <dbReference type="Pfam" id="PF02036"/>
    </source>
</evidence>
<name>C6X7R4_METGS</name>
<gene>
    <name evidence="1" type="primary">ubiJ</name>
    <name evidence="4" type="ordered locus">Msip34_1999</name>
</gene>
<dbReference type="AlphaFoldDB" id="C6X7R4"/>
<dbReference type="HOGENOM" id="CLU_100130_0_0_4"/>
<feature type="coiled-coil region" evidence="2">
    <location>
        <begin position="163"/>
        <end position="197"/>
    </location>
</feature>
<comment type="pathway">
    <text evidence="1">Cofactor biosynthesis; ubiquinone biosynthesis.</text>
</comment>
<keyword evidence="1" id="KW-0831">Ubiquinone biosynthesis</keyword>
<proteinExistence type="inferred from homology"/>
<dbReference type="UniPathway" id="UPA00232"/>
<dbReference type="OrthoDB" id="8525483at2"/>
<keyword evidence="5" id="KW-1185">Reference proteome</keyword>
<dbReference type="GO" id="GO:0006744">
    <property type="term" value="P:ubiquinone biosynthetic process"/>
    <property type="evidence" value="ECO:0007669"/>
    <property type="project" value="UniProtKB-UniRule"/>
</dbReference>
<accession>C6X7R4</accession>
<dbReference type="HAMAP" id="MF_02215">
    <property type="entry name" value="UbiJ"/>
    <property type="match status" value="1"/>
</dbReference>
<protein>
    <recommendedName>
        <fullName evidence="1">Ubiquinone biosynthesis accessory factor UbiJ</fullName>
    </recommendedName>
</protein>
<evidence type="ECO:0000313" key="4">
    <source>
        <dbReference type="EMBL" id="ACT51241.1"/>
    </source>
</evidence>
<dbReference type="STRING" id="582744.Msip34_1999"/>
<dbReference type="PANTHER" id="PTHR38693">
    <property type="entry name" value="UBIQUINONE BIOSYNTHESIS PROTEIN UBIJ"/>
    <property type="match status" value="1"/>
</dbReference>
<dbReference type="InterPro" id="IPR003033">
    <property type="entry name" value="SCP2_sterol-bd_dom"/>
</dbReference>
<evidence type="ECO:0000256" key="2">
    <source>
        <dbReference type="SAM" id="Coils"/>
    </source>
</evidence>
<dbReference type="EMBL" id="CP001674">
    <property type="protein sequence ID" value="ACT51241.1"/>
    <property type="molecule type" value="Genomic_DNA"/>
</dbReference>
<dbReference type="Proteomes" id="UP000002743">
    <property type="component" value="Chromosome"/>
</dbReference>
<keyword evidence="1" id="KW-0963">Cytoplasm</keyword>
<comment type="function">
    <text evidence="1">Required for ubiquinone (coenzyme Q) biosynthesis. Binds hydrophobic ubiquinone biosynthetic intermediates via its SCP2 domain and is essential for the stability of the Ubi complex. May constitute a docking platform where Ubi enzymes assemble and access their SCP2-bound polyprenyl substrates.</text>
</comment>
<keyword evidence="2" id="KW-0175">Coiled coil</keyword>
<reference evidence="4 5" key="2">
    <citation type="journal article" date="2011" name="J. Bacteriol.">
        <title>Genomes of three methylotrophs from a single niche uncover genetic and metabolic divergence of Methylophilaceae.</title>
        <authorList>
            <person name="Lapidus A."/>
            <person name="Clum A."/>
            <person name="Labutti K."/>
            <person name="Kaluzhnaya M.G."/>
            <person name="Lim S."/>
            <person name="Beck D.A."/>
            <person name="Glavina Del Rio T."/>
            <person name="Nolan M."/>
            <person name="Mavromatis K."/>
            <person name="Huntemann M."/>
            <person name="Lucas S."/>
            <person name="Lidstrom M.E."/>
            <person name="Ivanova N."/>
            <person name="Chistoserdova L."/>
        </authorList>
    </citation>
    <scope>NUCLEOTIDE SEQUENCE [LARGE SCALE GENOMIC DNA]</scope>
    <source>
        <strain evidence="4 5">SIP3-4</strain>
    </source>
</reference>
<evidence type="ECO:0000256" key="1">
    <source>
        <dbReference type="HAMAP-Rule" id="MF_02215"/>
    </source>
</evidence>
<feature type="domain" description="SCP2" evidence="3">
    <location>
        <begin position="12"/>
        <end position="101"/>
    </location>
</feature>
<dbReference type="PANTHER" id="PTHR38693:SF1">
    <property type="entry name" value="UBIQUINONE BIOSYNTHESIS ACCESSORY FACTOR UBIJ"/>
    <property type="match status" value="1"/>
</dbReference>
<comment type="subcellular location">
    <subcellularLocation>
        <location evidence="1">Cytoplasm</location>
    </subcellularLocation>
</comment>
<sequence>MIKPLLTRLLGHLIKQNSWARPHLQPYAGKHIRLQLFPVSATLVVLEDGGLAMAGDTAIYDASMRISPSLALRLLAKDASAHSEIALEGDTEFAIALGKILQAMSWDYEEDLSHVVGDVAASQISQRLQEGVAATRKQAVNLTEMAAEFWQEEQPLIAKKRHVEAFNRDVDTLRDDVGRLEKHIEKLSARLDALLQKQS</sequence>
<reference evidence="5" key="1">
    <citation type="submission" date="2009-07" db="EMBL/GenBank/DDBJ databases">
        <title>Complete sequence of chromosome of Methylovorus sp. SIP3-4.</title>
        <authorList>
            <person name="Lucas S."/>
            <person name="Copeland A."/>
            <person name="Lapidus A."/>
            <person name="Glavina del Rio T."/>
            <person name="Tice H."/>
            <person name="Bruce D."/>
            <person name="Goodwin L."/>
            <person name="Pitluck S."/>
            <person name="Clum A."/>
            <person name="Larimer F."/>
            <person name="Land M."/>
            <person name="Hauser L."/>
            <person name="Kyrpides N."/>
            <person name="Mikhailova N."/>
            <person name="Kayluzhnaya M."/>
            <person name="Chistoserdova L."/>
        </authorList>
    </citation>
    <scope>NUCLEOTIDE SEQUENCE [LARGE SCALE GENOMIC DNA]</scope>
    <source>
        <strain evidence="5">SIP3-4</strain>
    </source>
</reference>
<dbReference type="GO" id="GO:0005737">
    <property type="term" value="C:cytoplasm"/>
    <property type="evidence" value="ECO:0007669"/>
    <property type="project" value="UniProtKB-SubCell"/>
</dbReference>
<organism evidence="4 5">
    <name type="scientific">Methylovorus glucosotrophus (strain SIP3-4)</name>
    <dbReference type="NCBI Taxonomy" id="582744"/>
    <lineage>
        <taxon>Bacteria</taxon>
        <taxon>Pseudomonadati</taxon>
        <taxon>Pseudomonadota</taxon>
        <taxon>Betaproteobacteria</taxon>
        <taxon>Nitrosomonadales</taxon>
        <taxon>Methylophilaceae</taxon>
        <taxon>Methylovorus</taxon>
    </lineage>
</organism>
<evidence type="ECO:0000313" key="5">
    <source>
        <dbReference type="Proteomes" id="UP000002743"/>
    </source>
</evidence>
<dbReference type="InterPro" id="IPR038989">
    <property type="entry name" value="UbiJ"/>
</dbReference>